<keyword evidence="3" id="KW-0732">Signal</keyword>
<comment type="similarity">
    <text evidence="1">Belongs to the membrane fusion protein (MFP) (TC 8.A.1) family.</text>
</comment>
<dbReference type="InterPro" id="IPR058649">
    <property type="entry name" value="CzcB_C"/>
</dbReference>
<dbReference type="PROSITE" id="PS51257">
    <property type="entry name" value="PROKAR_LIPOPROTEIN"/>
    <property type="match status" value="1"/>
</dbReference>
<reference evidence="7" key="1">
    <citation type="journal article" date="2019" name="Int. J. Syst. Evol. Microbiol.">
        <title>The Global Catalogue of Microorganisms (GCM) 10K type strain sequencing project: providing services to taxonomists for standard genome sequencing and annotation.</title>
        <authorList>
            <consortium name="The Broad Institute Genomics Platform"/>
            <consortium name="The Broad Institute Genome Sequencing Center for Infectious Disease"/>
            <person name="Wu L."/>
            <person name="Ma J."/>
        </authorList>
    </citation>
    <scope>NUCLEOTIDE SEQUENCE [LARGE SCALE GENOMIC DNA]</scope>
    <source>
        <strain evidence="7">KCTC 52607</strain>
    </source>
</reference>
<gene>
    <name evidence="6" type="ORF">ACFODU_14715</name>
</gene>
<dbReference type="RefSeq" id="WP_336924475.1">
    <property type="nucleotide sequence ID" value="NZ_JBANRO010000001.1"/>
</dbReference>
<feature type="domain" description="CusB-like beta-barrel" evidence="4">
    <location>
        <begin position="220"/>
        <end position="294"/>
    </location>
</feature>
<evidence type="ECO:0000259" key="5">
    <source>
        <dbReference type="Pfam" id="PF25975"/>
    </source>
</evidence>
<feature type="chain" id="PRO_5046044757" evidence="3">
    <location>
        <begin position="34"/>
        <end position="366"/>
    </location>
</feature>
<dbReference type="InterPro" id="IPR058792">
    <property type="entry name" value="Beta-barrel_RND_2"/>
</dbReference>
<evidence type="ECO:0000313" key="6">
    <source>
        <dbReference type="EMBL" id="MFC3099046.1"/>
    </source>
</evidence>
<dbReference type="Gene3D" id="2.40.420.20">
    <property type="match status" value="1"/>
</dbReference>
<feature type="signal peptide" evidence="3">
    <location>
        <begin position="1"/>
        <end position="33"/>
    </location>
</feature>
<dbReference type="Pfam" id="PF25954">
    <property type="entry name" value="Beta-barrel_RND_2"/>
    <property type="match status" value="1"/>
</dbReference>
<sequence length="366" mass="36658">MTPRHSIRFSRSRIACACALLVLSACGSGSPEAEDAAPDPAASSALTVETAQAVAAQGVPLARVPGQVTLPPEARVAVTAPFPGAAVRVFVIEGQAVARGAPLALVRAAEPVTIGADIARARAEVGLAQARAARMHQLASEGIIAQARADEAEAALVQARATLSEAQRMAAMSGTGADGMMTLRAPISGRVAHVGVETGGGVDGMNAPFVIEAAGPFHVDLQLPPRLAAQVRPGMAVEALLPALDGGEPLTIGGQIISVAPSIDPQTRSVMAKASISAAPGLVAGQNLMVSITSAGEGRGVSVPSRAVTRINGADHVFVRDGADYVPRPVTVVANSGGTAVISEGLEAGETIATSSIAELKSAAAE</sequence>
<evidence type="ECO:0000259" key="4">
    <source>
        <dbReference type="Pfam" id="PF25954"/>
    </source>
</evidence>
<evidence type="ECO:0000313" key="7">
    <source>
        <dbReference type="Proteomes" id="UP001595456"/>
    </source>
</evidence>
<dbReference type="SUPFAM" id="SSF111369">
    <property type="entry name" value="HlyD-like secretion proteins"/>
    <property type="match status" value="1"/>
</dbReference>
<feature type="domain" description="CzcB-like C-terminal circularly permuted SH3-like" evidence="5">
    <location>
        <begin position="301"/>
        <end position="355"/>
    </location>
</feature>
<evidence type="ECO:0000256" key="1">
    <source>
        <dbReference type="ARBA" id="ARBA00009477"/>
    </source>
</evidence>
<keyword evidence="7" id="KW-1185">Reference proteome</keyword>
<comment type="caution">
    <text evidence="6">The sequence shown here is derived from an EMBL/GenBank/DDBJ whole genome shotgun (WGS) entry which is preliminary data.</text>
</comment>
<dbReference type="InterPro" id="IPR006143">
    <property type="entry name" value="RND_pump_MFP"/>
</dbReference>
<dbReference type="Proteomes" id="UP001595456">
    <property type="component" value="Unassembled WGS sequence"/>
</dbReference>
<dbReference type="Gene3D" id="1.10.287.470">
    <property type="entry name" value="Helix hairpin bin"/>
    <property type="match status" value="1"/>
</dbReference>
<dbReference type="PANTHER" id="PTHR30097">
    <property type="entry name" value="CATION EFFLUX SYSTEM PROTEIN CUSB"/>
    <property type="match status" value="1"/>
</dbReference>
<accession>A0ABV7EBV0</accession>
<organism evidence="6 7">
    <name type="scientific">Alteraurantiacibacter palmitatis</name>
    <dbReference type="NCBI Taxonomy" id="2054628"/>
    <lineage>
        <taxon>Bacteria</taxon>
        <taxon>Pseudomonadati</taxon>
        <taxon>Pseudomonadota</taxon>
        <taxon>Alphaproteobacteria</taxon>
        <taxon>Sphingomonadales</taxon>
        <taxon>Erythrobacteraceae</taxon>
        <taxon>Alteraurantiacibacter</taxon>
    </lineage>
</organism>
<dbReference type="Gene3D" id="2.40.30.170">
    <property type="match status" value="1"/>
</dbReference>
<name>A0ABV7EBV0_9SPHN</name>
<dbReference type="InterPro" id="IPR051909">
    <property type="entry name" value="MFP_Cation_Efflux"/>
</dbReference>
<dbReference type="Gene3D" id="2.40.50.100">
    <property type="match status" value="1"/>
</dbReference>
<dbReference type="PANTHER" id="PTHR30097:SF4">
    <property type="entry name" value="SLR6042 PROTEIN"/>
    <property type="match status" value="1"/>
</dbReference>
<proteinExistence type="inferred from homology"/>
<protein>
    <submittedName>
        <fullName evidence="6">Efflux RND transporter periplasmic adaptor subunit</fullName>
    </submittedName>
</protein>
<dbReference type="NCBIfam" id="TIGR01730">
    <property type="entry name" value="RND_mfp"/>
    <property type="match status" value="1"/>
</dbReference>
<evidence type="ECO:0000256" key="3">
    <source>
        <dbReference type="SAM" id="SignalP"/>
    </source>
</evidence>
<dbReference type="EMBL" id="JBHRST010000022">
    <property type="protein sequence ID" value="MFC3099046.1"/>
    <property type="molecule type" value="Genomic_DNA"/>
</dbReference>
<keyword evidence="2" id="KW-0813">Transport</keyword>
<dbReference type="Pfam" id="PF25975">
    <property type="entry name" value="CzcB_C"/>
    <property type="match status" value="1"/>
</dbReference>
<evidence type="ECO:0000256" key="2">
    <source>
        <dbReference type="ARBA" id="ARBA00022448"/>
    </source>
</evidence>